<dbReference type="Proteomes" id="UP000239494">
    <property type="component" value="Unassembled WGS sequence"/>
</dbReference>
<dbReference type="PROSITE" id="PS51257">
    <property type="entry name" value="PROKAR_LIPOPROTEIN"/>
    <property type="match status" value="1"/>
</dbReference>
<reference evidence="4 5" key="1">
    <citation type="submission" date="2018-03" db="EMBL/GenBank/DDBJ databases">
        <title>Genomic Encyclopedia of Archaeal and Bacterial Type Strains, Phase II (KMG-II): from individual species to whole genera.</title>
        <authorList>
            <person name="Goeker M."/>
        </authorList>
    </citation>
    <scope>NUCLEOTIDE SEQUENCE [LARGE SCALE GENOMIC DNA]</scope>
    <source>
        <strain evidence="4 5">DSM 44720</strain>
    </source>
</reference>
<evidence type="ECO:0000313" key="4">
    <source>
        <dbReference type="EMBL" id="PRY32411.1"/>
    </source>
</evidence>
<dbReference type="OrthoDB" id="3268346at2"/>
<name>A0A2T0SG78_9PSEU</name>
<keyword evidence="5" id="KW-1185">Reference proteome</keyword>
<accession>A0A2T0SG78</accession>
<organism evidence="4 5">
    <name type="scientific">Umezawaea tangerina</name>
    <dbReference type="NCBI Taxonomy" id="84725"/>
    <lineage>
        <taxon>Bacteria</taxon>
        <taxon>Bacillati</taxon>
        <taxon>Actinomycetota</taxon>
        <taxon>Actinomycetes</taxon>
        <taxon>Pseudonocardiales</taxon>
        <taxon>Pseudonocardiaceae</taxon>
        <taxon>Umezawaea</taxon>
    </lineage>
</organism>
<sequence length="206" mass="19769">MNTTGKTSLAVAAASVALLSACAGQSGTAAPSAPASAAVRSLSPSASSSAPSVAPSTPAAPQAASGPVGCKSADLGVALNPDQGGGGMNKTRFTLAFTNKGTVECTLQGSPGVSFVTGDNGAQVGAPATREADGGPVVPLAPGATATSTLSITNAGVFDPAECKPADVRGLRVYPPGETAAVFVPHDQQTCSGADKSTMVVGQVTG</sequence>
<dbReference type="EMBL" id="PVTF01000021">
    <property type="protein sequence ID" value="PRY32411.1"/>
    <property type="molecule type" value="Genomic_DNA"/>
</dbReference>
<proteinExistence type="predicted"/>
<protein>
    <submittedName>
        <fullName evidence="4">Uncharacterized protein DUF4232</fullName>
    </submittedName>
</protein>
<feature type="signal peptide" evidence="2">
    <location>
        <begin position="1"/>
        <end position="23"/>
    </location>
</feature>
<dbReference type="AlphaFoldDB" id="A0A2T0SG78"/>
<comment type="caution">
    <text evidence="4">The sequence shown here is derived from an EMBL/GenBank/DDBJ whole genome shotgun (WGS) entry which is preliminary data.</text>
</comment>
<gene>
    <name evidence="4" type="ORF">CLV43_1215</name>
</gene>
<feature type="region of interest" description="Disordered" evidence="1">
    <location>
        <begin position="43"/>
        <end position="67"/>
    </location>
</feature>
<feature type="domain" description="DUF4232" evidence="3">
    <location>
        <begin position="70"/>
        <end position="204"/>
    </location>
</feature>
<evidence type="ECO:0000256" key="2">
    <source>
        <dbReference type="SAM" id="SignalP"/>
    </source>
</evidence>
<evidence type="ECO:0000256" key="1">
    <source>
        <dbReference type="SAM" id="MobiDB-lite"/>
    </source>
</evidence>
<keyword evidence="2" id="KW-0732">Signal</keyword>
<feature type="chain" id="PRO_5039167203" evidence="2">
    <location>
        <begin position="24"/>
        <end position="206"/>
    </location>
</feature>
<dbReference type="RefSeq" id="WP_106196291.1">
    <property type="nucleotide sequence ID" value="NZ_PVTF01000021.1"/>
</dbReference>
<evidence type="ECO:0000259" key="3">
    <source>
        <dbReference type="Pfam" id="PF14016"/>
    </source>
</evidence>
<evidence type="ECO:0000313" key="5">
    <source>
        <dbReference type="Proteomes" id="UP000239494"/>
    </source>
</evidence>
<dbReference type="Pfam" id="PF14016">
    <property type="entry name" value="DUF4232"/>
    <property type="match status" value="1"/>
</dbReference>
<dbReference type="InterPro" id="IPR025326">
    <property type="entry name" value="DUF4232"/>
</dbReference>